<name>A0AAN9MTG9_CANGL</name>
<keyword evidence="1" id="KW-0732">Signal</keyword>
<keyword evidence="3" id="KW-1185">Reference proteome</keyword>
<proteinExistence type="predicted"/>
<feature type="chain" id="PRO_5042969148" evidence="1">
    <location>
        <begin position="32"/>
        <end position="236"/>
    </location>
</feature>
<evidence type="ECO:0000256" key="1">
    <source>
        <dbReference type="SAM" id="SignalP"/>
    </source>
</evidence>
<organism evidence="2 3">
    <name type="scientific">Canavalia gladiata</name>
    <name type="common">Sword bean</name>
    <name type="synonym">Dolichos gladiatus</name>
    <dbReference type="NCBI Taxonomy" id="3824"/>
    <lineage>
        <taxon>Eukaryota</taxon>
        <taxon>Viridiplantae</taxon>
        <taxon>Streptophyta</taxon>
        <taxon>Embryophyta</taxon>
        <taxon>Tracheophyta</taxon>
        <taxon>Spermatophyta</taxon>
        <taxon>Magnoliopsida</taxon>
        <taxon>eudicotyledons</taxon>
        <taxon>Gunneridae</taxon>
        <taxon>Pentapetalae</taxon>
        <taxon>rosids</taxon>
        <taxon>fabids</taxon>
        <taxon>Fabales</taxon>
        <taxon>Fabaceae</taxon>
        <taxon>Papilionoideae</taxon>
        <taxon>50 kb inversion clade</taxon>
        <taxon>NPAAA clade</taxon>
        <taxon>indigoferoid/millettioid clade</taxon>
        <taxon>Phaseoleae</taxon>
        <taxon>Canavalia</taxon>
    </lineage>
</organism>
<accession>A0AAN9MTG9</accession>
<comment type="caution">
    <text evidence="2">The sequence shown here is derived from an EMBL/GenBank/DDBJ whole genome shotgun (WGS) entry which is preliminary data.</text>
</comment>
<feature type="signal peptide" evidence="1">
    <location>
        <begin position="1"/>
        <end position="31"/>
    </location>
</feature>
<dbReference type="Proteomes" id="UP001367508">
    <property type="component" value="Unassembled WGS sequence"/>
</dbReference>
<evidence type="ECO:0000313" key="3">
    <source>
        <dbReference type="Proteomes" id="UP001367508"/>
    </source>
</evidence>
<dbReference type="EMBL" id="JAYMYQ010000001">
    <property type="protein sequence ID" value="KAK7360357.1"/>
    <property type="molecule type" value="Genomic_DNA"/>
</dbReference>
<protein>
    <submittedName>
        <fullName evidence="2">Uncharacterized protein</fullName>
    </submittedName>
</protein>
<reference evidence="2 3" key="1">
    <citation type="submission" date="2024-01" db="EMBL/GenBank/DDBJ databases">
        <title>The genomes of 5 underutilized Papilionoideae crops provide insights into root nodulation and disease resistanc.</title>
        <authorList>
            <person name="Jiang F."/>
        </authorList>
    </citation>
    <scope>NUCLEOTIDE SEQUENCE [LARGE SCALE GENOMIC DNA]</scope>
    <source>
        <strain evidence="2">LVBAO_FW01</strain>
        <tissue evidence="2">Leaves</tissue>
    </source>
</reference>
<dbReference type="AlphaFoldDB" id="A0AAN9MTG9"/>
<evidence type="ECO:0000313" key="2">
    <source>
        <dbReference type="EMBL" id="KAK7360357.1"/>
    </source>
</evidence>
<sequence length="236" mass="26465">MRTSSRIQEEPARFWTRALILILLLLSKVTSHNSSSSNFQEDTVEEGTGCFVSHHTLLESSSIAKDGYDSIKNREKNPEVATISKGGFCNFWKSHSRQLLSKLKQKHNHLQPLLSTSLKTIHASAKNTEVVIEFLTTRGLRSKWSKGFPVFHNYATGFINCQILVNVIRASFSSFLYGHHIGPVNEHLENKSCSLCRYNGHMASLKGANYSQIGLSCRQNEYGSNAAVLSLWSCRS</sequence>
<gene>
    <name evidence="2" type="ORF">VNO77_02344</name>
</gene>